<dbReference type="eggNOG" id="COG3637">
    <property type="taxonomic scope" value="Bacteria"/>
</dbReference>
<comment type="subcellular location">
    <subcellularLocation>
        <location evidence="1">Cell outer membrane</location>
    </subcellularLocation>
</comment>
<dbReference type="STRING" id="757424.Hsero_3094"/>
<dbReference type="GO" id="GO:0009279">
    <property type="term" value="C:cell outer membrane"/>
    <property type="evidence" value="ECO:0007669"/>
    <property type="project" value="UniProtKB-SubCell"/>
</dbReference>
<dbReference type="GeneID" id="29392816"/>
<evidence type="ECO:0000259" key="4">
    <source>
        <dbReference type="Pfam" id="PF13505"/>
    </source>
</evidence>
<evidence type="ECO:0000313" key="6">
    <source>
        <dbReference type="Proteomes" id="UP000000329"/>
    </source>
</evidence>
<dbReference type="Gene3D" id="2.40.160.20">
    <property type="match status" value="1"/>
</dbReference>
<evidence type="ECO:0000256" key="3">
    <source>
        <dbReference type="SAM" id="SignalP"/>
    </source>
</evidence>
<accession>D8J0M2</accession>
<dbReference type="InterPro" id="IPR011250">
    <property type="entry name" value="OMP/PagP_B-barrel"/>
</dbReference>
<feature type="domain" description="Outer membrane protein beta-barrel" evidence="4">
    <location>
        <begin position="10"/>
        <end position="202"/>
    </location>
</feature>
<evidence type="ECO:0000256" key="2">
    <source>
        <dbReference type="ARBA" id="ARBA00022729"/>
    </source>
</evidence>
<evidence type="ECO:0000256" key="1">
    <source>
        <dbReference type="ARBA" id="ARBA00004442"/>
    </source>
</evidence>
<dbReference type="RefSeq" id="WP_013235045.1">
    <property type="nucleotide sequence ID" value="NC_014323.1"/>
</dbReference>
<dbReference type="Pfam" id="PF13505">
    <property type="entry name" value="OMP_b-brl"/>
    <property type="match status" value="1"/>
</dbReference>
<dbReference type="InterPro" id="IPR027385">
    <property type="entry name" value="Beta-barrel_OMP"/>
</dbReference>
<sequence length="202" mass="21966">MKKMHMLAASILLVVSAAVSAQSANSDYGVYLGVEGGVGNMDVDLDAGAAVLSETSNVGVARAAIGYRFDRNFAVEAGYFHTGAYELKEQVGRGQYDHFSAKAKGFDLALIYRMTQFLPGLYVKGGLIHSTVSGRLDEVQNQRVRESHTFSRSGAGYLMGLGYELDLSRELSLTAGYTRLQQLAGESRINLNLFSAGLRYRF</sequence>
<name>D8J0M2_HERSS</name>
<dbReference type="OrthoDB" id="8721374at2"/>
<dbReference type="HOGENOM" id="CLU_1353098_0_0_4"/>
<dbReference type="AlphaFoldDB" id="D8J0M2"/>
<dbReference type="SUPFAM" id="SSF56925">
    <property type="entry name" value="OMPA-like"/>
    <property type="match status" value="1"/>
</dbReference>
<dbReference type="EMBL" id="CP002039">
    <property type="protein sequence ID" value="ADJ64578.1"/>
    <property type="molecule type" value="Genomic_DNA"/>
</dbReference>
<gene>
    <name evidence="5" type="ordered locus">Hsero_3094</name>
</gene>
<organism evidence="5 6">
    <name type="scientific">Herbaspirillum seropedicae (strain SmR1)</name>
    <dbReference type="NCBI Taxonomy" id="757424"/>
    <lineage>
        <taxon>Bacteria</taxon>
        <taxon>Pseudomonadati</taxon>
        <taxon>Pseudomonadota</taxon>
        <taxon>Betaproteobacteria</taxon>
        <taxon>Burkholderiales</taxon>
        <taxon>Oxalobacteraceae</taxon>
        <taxon>Herbaspirillum</taxon>
    </lineage>
</organism>
<feature type="signal peptide" evidence="3">
    <location>
        <begin position="1"/>
        <end position="21"/>
    </location>
</feature>
<reference evidence="5 6" key="1">
    <citation type="submission" date="2010-04" db="EMBL/GenBank/DDBJ databases">
        <title>The genome of Herbaspirillum seropedicae SmR1, an endophytic, nitrogen-fixing, plant-growth promoting beta-Proteobacteria.</title>
        <authorList>
            <person name="Pedrosa F.O."/>
            <person name="Monteiro R.A."/>
            <person name="Wassem R."/>
            <person name="Cruz L.M."/>
            <person name="Ayub R.A."/>
            <person name="Colauto N.B."/>
            <person name="Fernandez M.A."/>
            <person name="Fungaro M.H.P."/>
            <person name="Grisard E.C."/>
            <person name="Hungria M."/>
            <person name="Madeira H.M.F."/>
            <person name="Nodari R.O."/>
            <person name="Osaku C.A."/>
            <person name="Petzl-Erler M.L."/>
            <person name="Terenzi H."/>
            <person name="Vieira L.G.E."/>
            <person name="Almeida M.I.M."/>
            <person name="Alves L.R."/>
            <person name="Arantes O.M.N."/>
            <person name="Balsanelli E."/>
            <person name="Barcellos F.G."/>
            <person name="Baura V.A."/>
            <person name="Binde D.R."/>
            <person name="Campo R.J."/>
            <person name="Chubatsu L.S."/>
            <person name="Chueire L.M.O."/>
            <person name="Ciferri R.R."/>
            <person name="Correa L.C."/>
            <person name="da Conceicao Silva J.L."/>
            <person name="Dabul A.N.G."/>
            <person name="Dambros B.P."/>
            <person name="Faoro H."/>
            <person name="Favetti A."/>
            <person name="Friedermann G."/>
            <person name="Furlaneto M.C."/>
            <person name="Gasques L.S."/>
            <person name="Gimenes C.C.T."/>
            <person name="Gioppo N.M.R."/>
            <person name="Glienke-Blanco C."/>
            <person name="Godoy L.P."/>
            <person name="Guerra M.P."/>
            <person name="Karp S."/>
            <person name="Kava-Cordeiro V."/>
            <person name="Margarido V.P."/>
            <person name="Mathioni S.M."/>
            <person name="Menck-Soares M.A."/>
            <person name="Murace N.K."/>
            <person name="Nicolas M.F."/>
            <person name="Oliveira C.E.C."/>
            <person name="Pagnan N.A.B."/>
            <person name="Pamphile J.A."/>
            <person name="Patussi E.V."/>
            <person name="Pereira L.F.P."/>
            <person name="Pereira-Ferrari L."/>
            <person name="Pinto F.G.S."/>
            <person name="Precoma C."/>
            <person name="Prioli A.J."/>
            <person name="Prioli S.M.A.P."/>
            <person name="Raittz R.T."/>
            <person name="Ramos H.J.O."/>
            <person name="Ribeiro E.M.S.F."/>
            <person name="Rigo L.U."/>
            <person name="Rocha C.L.M.S.C."/>
            <person name="Rocha S.N."/>
            <person name="Santos K."/>
            <person name="Satori D."/>
            <person name="Silva A.G."/>
            <person name="Simao R.C.G."/>
            <person name="Soares M.A.M."/>
            <person name="Souza E.M."/>
            <person name="Steffens M.B.R."/>
            <person name="Steindel M."/>
            <person name="Tadra-Sfeir M.Z."/>
            <person name="Takahashi E.K."/>
            <person name="Torres R.A."/>
            <person name="Valle J.S."/>
            <person name="Vernal J.I."/>
            <person name="Vilas-Boas L.A."/>
            <person name="Watanabe M.A.E."/>
            <person name="Weiss V.A."/>
            <person name="Yates M.A."/>
            <person name="Souza E.M."/>
        </authorList>
    </citation>
    <scope>NUCLEOTIDE SEQUENCE [LARGE SCALE GENOMIC DNA]</scope>
    <source>
        <strain evidence="5 6">SmR1</strain>
    </source>
</reference>
<evidence type="ECO:0000313" key="5">
    <source>
        <dbReference type="EMBL" id="ADJ64578.1"/>
    </source>
</evidence>
<protein>
    <recommendedName>
        <fullName evidence="4">Outer membrane protein beta-barrel domain-containing protein</fullName>
    </recommendedName>
</protein>
<dbReference type="KEGG" id="hse:Hsero_3094"/>
<feature type="chain" id="PRO_5003115701" description="Outer membrane protein beta-barrel domain-containing protein" evidence="3">
    <location>
        <begin position="22"/>
        <end position="202"/>
    </location>
</feature>
<dbReference type="Proteomes" id="UP000000329">
    <property type="component" value="Chromosome"/>
</dbReference>
<keyword evidence="6" id="KW-1185">Reference proteome</keyword>
<proteinExistence type="predicted"/>
<keyword evidence="2 3" id="KW-0732">Signal</keyword>